<sequence length="124" mass="14061">MGTSDPRPSWLLAGMDPKSSYLLEIKLVGNPRCRKEVSCFIISMVVDSDTCNFKDLVDEIVEKYPPGYEELVTVAYYDAASRNHLEVKTHQELLAMFAKHVDSKVVHMAIAYTLPSEILEWPNL</sequence>
<evidence type="ECO:0000313" key="2">
    <source>
        <dbReference type="Proteomes" id="UP000604825"/>
    </source>
</evidence>
<protein>
    <submittedName>
        <fullName evidence="1">Uncharacterized protein</fullName>
    </submittedName>
</protein>
<dbReference type="Proteomes" id="UP000604825">
    <property type="component" value="Unassembled WGS sequence"/>
</dbReference>
<accession>A0A811PRP6</accession>
<name>A0A811PRP6_9POAL</name>
<dbReference type="OrthoDB" id="673781at2759"/>
<comment type="caution">
    <text evidence="1">The sequence shown here is derived from an EMBL/GenBank/DDBJ whole genome shotgun (WGS) entry which is preliminary data.</text>
</comment>
<keyword evidence="2" id="KW-1185">Reference proteome</keyword>
<gene>
    <name evidence="1" type="ORF">NCGR_LOCUS29525</name>
</gene>
<organism evidence="1 2">
    <name type="scientific">Miscanthus lutarioriparius</name>
    <dbReference type="NCBI Taxonomy" id="422564"/>
    <lineage>
        <taxon>Eukaryota</taxon>
        <taxon>Viridiplantae</taxon>
        <taxon>Streptophyta</taxon>
        <taxon>Embryophyta</taxon>
        <taxon>Tracheophyta</taxon>
        <taxon>Spermatophyta</taxon>
        <taxon>Magnoliopsida</taxon>
        <taxon>Liliopsida</taxon>
        <taxon>Poales</taxon>
        <taxon>Poaceae</taxon>
        <taxon>PACMAD clade</taxon>
        <taxon>Panicoideae</taxon>
        <taxon>Andropogonodae</taxon>
        <taxon>Andropogoneae</taxon>
        <taxon>Saccharinae</taxon>
        <taxon>Miscanthus</taxon>
    </lineage>
</organism>
<evidence type="ECO:0000313" key="1">
    <source>
        <dbReference type="EMBL" id="CAD6245061.1"/>
    </source>
</evidence>
<dbReference type="EMBL" id="CAJGYO010000007">
    <property type="protein sequence ID" value="CAD6245061.1"/>
    <property type="molecule type" value="Genomic_DNA"/>
</dbReference>
<proteinExistence type="predicted"/>
<dbReference type="AlphaFoldDB" id="A0A811PRP6"/>
<reference evidence="1" key="1">
    <citation type="submission" date="2020-10" db="EMBL/GenBank/DDBJ databases">
        <authorList>
            <person name="Han B."/>
            <person name="Lu T."/>
            <person name="Zhao Q."/>
            <person name="Huang X."/>
            <person name="Zhao Y."/>
        </authorList>
    </citation>
    <scope>NUCLEOTIDE SEQUENCE</scope>
</reference>